<feature type="chain" id="PRO_5004895297" description="Surface antigen" evidence="2">
    <location>
        <begin position="20"/>
        <end position="340"/>
    </location>
</feature>
<gene>
    <name evidence="3" type="ORF">PFAG_06113</name>
</gene>
<proteinExistence type="predicted"/>
<dbReference type="InterPro" id="IPR006373">
    <property type="entry name" value="VSA_Rifin"/>
</dbReference>
<feature type="transmembrane region" description="Helical" evidence="1">
    <location>
        <begin position="299"/>
        <end position="320"/>
    </location>
</feature>
<dbReference type="Proteomes" id="UP000030666">
    <property type="component" value="Unassembled WGS sequence"/>
</dbReference>
<sequence length="340" mass="38275">MKVHYINILLFAVPLNILANTLKKPSITPRHIQTTRLLCECELYAPSNYENDQEMKEVMESFNRQSSERFREYDERMKTTRQKCKDKCDEAIQKIILKDKIEKQLSQQFSKLQTNIETNDIPTCVCEKSLADKTENLCLNCGKTMGAVTPAWGLICGIGYAGWSQYVATTVVKMSTDVGIQKGIEMGLSQIREIATQIWNLQASQIPPIKVLAKMTTGTFTDDVTFSGILKTLDSAMTGKFDYGPSGLFSMMVQKAANNPFMLKQFSEQATAVETAFNNAKTGILTKAGNVTSSLSTSIIVSVVAIVIIVLIMIIIYLILRYRRKKKMKKKLQYIKLLEE</sequence>
<dbReference type="EMBL" id="KE123560">
    <property type="protein sequence ID" value="EUT67300.1"/>
    <property type="molecule type" value="Genomic_DNA"/>
</dbReference>
<reference evidence="3" key="1">
    <citation type="submission" date="2013-02" db="EMBL/GenBank/DDBJ databases">
        <title>The Genome Sequence of Plasmodium falciparum Santa Lucia.</title>
        <authorList>
            <consortium name="The Broad Institute Genome Sequencing Platform"/>
            <consortium name="The Broad Institute Genome Sequencing Center for Infectious Disease"/>
            <person name="Neafsey D."/>
            <person name="Cheeseman I."/>
            <person name="Volkman S."/>
            <person name="Adams J."/>
            <person name="Walker B."/>
            <person name="Young S.K."/>
            <person name="Zeng Q."/>
            <person name="Gargeya S."/>
            <person name="Fitzgerald M."/>
            <person name="Haas B."/>
            <person name="Abouelleil A."/>
            <person name="Alvarado L."/>
            <person name="Arachchi H.M."/>
            <person name="Berlin A.M."/>
            <person name="Chapman S.B."/>
            <person name="Dewar J."/>
            <person name="Goldberg J."/>
            <person name="Griggs A."/>
            <person name="Gujja S."/>
            <person name="Hansen M."/>
            <person name="Howarth C."/>
            <person name="Imamovic A."/>
            <person name="Larimer J."/>
            <person name="McCowan C."/>
            <person name="Murphy C."/>
            <person name="Neiman D."/>
            <person name="Pearson M."/>
            <person name="Priest M."/>
            <person name="Roberts A."/>
            <person name="Saif S."/>
            <person name="Shea T."/>
            <person name="Sisk P."/>
            <person name="Sykes S."/>
            <person name="Wortman J."/>
            <person name="Nusbaum C."/>
            <person name="Birren B."/>
        </authorList>
    </citation>
    <scope>NUCLEOTIDE SEQUENCE [LARGE SCALE GENOMIC DNA]</scope>
    <source>
        <strain evidence="3">Santa Lucia</strain>
    </source>
</reference>
<organism evidence="3">
    <name type="scientific">Plasmodium falciparum Santa Lucia</name>
    <dbReference type="NCBI Taxonomy" id="478859"/>
    <lineage>
        <taxon>Eukaryota</taxon>
        <taxon>Sar</taxon>
        <taxon>Alveolata</taxon>
        <taxon>Apicomplexa</taxon>
        <taxon>Aconoidasida</taxon>
        <taxon>Haemosporida</taxon>
        <taxon>Plasmodiidae</taxon>
        <taxon>Plasmodium</taxon>
        <taxon>Plasmodium (Laverania)</taxon>
    </lineage>
</organism>
<keyword evidence="1" id="KW-0812">Transmembrane</keyword>
<evidence type="ECO:0000313" key="3">
    <source>
        <dbReference type="EMBL" id="EUT67300.1"/>
    </source>
</evidence>
<evidence type="ECO:0000256" key="1">
    <source>
        <dbReference type="SAM" id="Phobius"/>
    </source>
</evidence>
<keyword evidence="2" id="KW-0732">Signal</keyword>
<accession>W7FVP1</accession>
<protein>
    <recommendedName>
        <fullName evidence="4">Surface antigen</fullName>
    </recommendedName>
</protein>
<keyword evidence="1" id="KW-0472">Membrane</keyword>
<evidence type="ECO:0000256" key="2">
    <source>
        <dbReference type="SAM" id="SignalP"/>
    </source>
</evidence>
<dbReference type="NCBIfam" id="TIGR01477">
    <property type="entry name" value="RIFIN"/>
    <property type="match status" value="1"/>
</dbReference>
<keyword evidence="1" id="KW-1133">Transmembrane helix</keyword>
<name>W7FVP1_PLAFA</name>
<feature type="signal peptide" evidence="2">
    <location>
        <begin position="1"/>
        <end position="19"/>
    </location>
</feature>
<dbReference type="AlphaFoldDB" id="W7FVP1"/>
<dbReference type="OrthoDB" id="378765at2759"/>
<dbReference type="Pfam" id="PF02009">
    <property type="entry name" value="RIFIN"/>
    <property type="match status" value="1"/>
</dbReference>
<evidence type="ECO:0008006" key="4">
    <source>
        <dbReference type="Google" id="ProtNLM"/>
    </source>
</evidence>